<dbReference type="InterPro" id="IPR053187">
    <property type="entry name" value="Notoamide_regulator"/>
</dbReference>
<dbReference type="PANTHER" id="PTHR47256:SF3">
    <property type="entry name" value="ZN(II)2CYS6 TRANSCRIPTION FACTOR (EUROFUNG)"/>
    <property type="match status" value="1"/>
</dbReference>
<dbReference type="CDD" id="cd00067">
    <property type="entry name" value="GAL4"/>
    <property type="match status" value="1"/>
</dbReference>
<dbReference type="PROSITE" id="PS50048">
    <property type="entry name" value="ZN2_CY6_FUNGAL_2"/>
    <property type="match status" value="1"/>
</dbReference>
<sequence>MSGRDSTSKVPLRRLRPAPALQPRPNMVAKAIKKIRAKNACLQCQQSKKKCNEGKPQCGSCKEADIECGYSIKNSVRHKRMTIRSKMKEYESDIEKYERVLEYIKNSSVPALQRVLDVIRGQVPLEDIIVFIRNDKTPYLPTDIISPELVTSDLSLLMNQQGNDWQLQDFCLDTEHIDDRPLLNLSASPWTTVTDDDELVSHLMSLYMIWDHPAWHLFDFDIFLDATKHEDRTYCSPLLVNATLAEACVSYDAPSDPQCHSDAEQSGRSTAVFPSLRR</sequence>
<feature type="domain" description="Zn(2)-C6 fungal-type" evidence="4">
    <location>
        <begin position="40"/>
        <end position="70"/>
    </location>
</feature>
<feature type="region of interest" description="Disordered" evidence="3">
    <location>
        <begin position="1"/>
        <end position="22"/>
    </location>
</feature>
<keyword evidence="6" id="KW-1185">Reference proteome</keyword>
<dbReference type="InterPro" id="IPR001138">
    <property type="entry name" value="Zn2Cys6_DnaBD"/>
</dbReference>
<evidence type="ECO:0000313" key="5">
    <source>
        <dbReference type="EMBL" id="KAK6330411.1"/>
    </source>
</evidence>
<dbReference type="Gene3D" id="4.10.240.10">
    <property type="entry name" value="Zn(2)-C6 fungal-type DNA-binding domain"/>
    <property type="match status" value="1"/>
</dbReference>
<evidence type="ECO:0000256" key="3">
    <source>
        <dbReference type="SAM" id="MobiDB-lite"/>
    </source>
</evidence>
<feature type="coiled-coil region" evidence="2">
    <location>
        <begin position="80"/>
        <end position="107"/>
    </location>
</feature>
<dbReference type="InterPro" id="IPR036864">
    <property type="entry name" value="Zn2-C6_fun-type_DNA-bd_sf"/>
</dbReference>
<dbReference type="Proteomes" id="UP001375240">
    <property type="component" value="Unassembled WGS sequence"/>
</dbReference>
<protein>
    <recommendedName>
        <fullName evidence="4">Zn(2)-C6 fungal-type domain-containing protein</fullName>
    </recommendedName>
</protein>
<comment type="caution">
    <text evidence="5">The sequence shown here is derived from an EMBL/GenBank/DDBJ whole genome shotgun (WGS) entry which is preliminary data.</text>
</comment>
<dbReference type="GO" id="GO:0000981">
    <property type="term" value="F:DNA-binding transcription factor activity, RNA polymerase II-specific"/>
    <property type="evidence" value="ECO:0007669"/>
    <property type="project" value="InterPro"/>
</dbReference>
<accession>A0AAV9TZP8</accession>
<evidence type="ECO:0000256" key="1">
    <source>
        <dbReference type="ARBA" id="ARBA00023242"/>
    </source>
</evidence>
<reference evidence="5 6" key="1">
    <citation type="submission" date="2019-10" db="EMBL/GenBank/DDBJ databases">
        <authorList>
            <person name="Palmer J.M."/>
        </authorList>
    </citation>
    <scope>NUCLEOTIDE SEQUENCE [LARGE SCALE GENOMIC DNA]</scope>
    <source>
        <strain evidence="5 6">TWF696</strain>
    </source>
</reference>
<name>A0AAV9TZP8_9PEZI</name>
<evidence type="ECO:0000313" key="6">
    <source>
        <dbReference type="Proteomes" id="UP001375240"/>
    </source>
</evidence>
<keyword evidence="1" id="KW-0539">Nucleus</keyword>
<evidence type="ECO:0000259" key="4">
    <source>
        <dbReference type="PROSITE" id="PS50048"/>
    </source>
</evidence>
<gene>
    <name evidence="5" type="ORF">TWF696_003508</name>
</gene>
<dbReference type="GO" id="GO:0008270">
    <property type="term" value="F:zinc ion binding"/>
    <property type="evidence" value="ECO:0007669"/>
    <property type="project" value="InterPro"/>
</dbReference>
<organism evidence="5 6">
    <name type="scientific">Orbilia brochopaga</name>
    <dbReference type="NCBI Taxonomy" id="3140254"/>
    <lineage>
        <taxon>Eukaryota</taxon>
        <taxon>Fungi</taxon>
        <taxon>Dikarya</taxon>
        <taxon>Ascomycota</taxon>
        <taxon>Pezizomycotina</taxon>
        <taxon>Orbiliomycetes</taxon>
        <taxon>Orbiliales</taxon>
        <taxon>Orbiliaceae</taxon>
        <taxon>Orbilia</taxon>
    </lineage>
</organism>
<dbReference type="PANTHER" id="PTHR47256">
    <property type="entry name" value="ZN(II)2CYS6 TRANSCRIPTION FACTOR (EUROFUNG)-RELATED"/>
    <property type="match status" value="1"/>
</dbReference>
<dbReference type="CDD" id="cd12148">
    <property type="entry name" value="fungal_TF_MHR"/>
    <property type="match status" value="1"/>
</dbReference>
<dbReference type="Pfam" id="PF00172">
    <property type="entry name" value="Zn_clus"/>
    <property type="match status" value="1"/>
</dbReference>
<keyword evidence="2" id="KW-0175">Coiled coil</keyword>
<dbReference type="SUPFAM" id="SSF57701">
    <property type="entry name" value="Zn2/Cys6 DNA-binding domain"/>
    <property type="match status" value="1"/>
</dbReference>
<proteinExistence type="predicted"/>
<feature type="region of interest" description="Disordered" evidence="3">
    <location>
        <begin position="259"/>
        <end position="278"/>
    </location>
</feature>
<dbReference type="AlphaFoldDB" id="A0AAV9TZP8"/>
<dbReference type="SMART" id="SM00066">
    <property type="entry name" value="GAL4"/>
    <property type="match status" value="1"/>
</dbReference>
<evidence type="ECO:0000256" key="2">
    <source>
        <dbReference type="SAM" id="Coils"/>
    </source>
</evidence>
<dbReference type="EMBL" id="JAVHNQ010000018">
    <property type="protein sequence ID" value="KAK6330411.1"/>
    <property type="molecule type" value="Genomic_DNA"/>
</dbReference>